<proteinExistence type="predicted"/>
<dbReference type="PANTHER" id="PTHR13789:SF268">
    <property type="entry name" value="5-METHYLPHENAZINE-1-CARBOXYLATE 1-MONOOXYGENASE"/>
    <property type="match status" value="1"/>
</dbReference>
<protein>
    <submittedName>
        <fullName evidence="4">Flavin-dependent oxidoreductase</fullName>
    </submittedName>
</protein>
<keyword evidence="2" id="KW-0503">Monooxygenase</keyword>
<dbReference type="Pfam" id="PF01494">
    <property type="entry name" value="FAD_binding_3"/>
    <property type="match status" value="2"/>
</dbReference>
<dbReference type="NCBIfam" id="NF005720">
    <property type="entry name" value="PRK07538.1"/>
    <property type="match status" value="1"/>
</dbReference>
<sequence>MDEPHVLIAGGGIGGLALALTLHQIGVKATVFEASREMRPLGVGINLQPNAVRELLDLGLTTDDLDKVGLPAREWALVGLNGNDIYAEPRGLEAGYAWPQYAMHRGRFHLLLFETVLGRLGADAVQLGRRVTGFEQHSDGRVTALIESAEGKSLRETGTLLIGADGIHSAIRAQMYPDQPPIHWGGALMWRGTTQMRPIRTGSSFVGLGTHRHRMVIYPISHPDSKGRVTVNWIAEQTMDPSHGWEKSGWFRPVKIESFAHEFEAFRYDWLDVPAMLGAADIAYENPMIDRDPIPTWVDGPVALMGDAAHAMYPTGSNGASQAIVDARVLGKSMITHGVTPAALAAYDDELCGPVSQLILRNRGAGPFGLLDLVDERCGGEFDDIDAVIPPEERAEFMVGYKRAAGFAIEHLNAAPPTIAIGAKVATAS</sequence>
<dbReference type="PANTHER" id="PTHR13789">
    <property type="entry name" value="MONOOXYGENASE"/>
    <property type="match status" value="1"/>
</dbReference>
<evidence type="ECO:0000313" key="4">
    <source>
        <dbReference type="EMBL" id="MDU9003547.1"/>
    </source>
</evidence>
<keyword evidence="1" id="KW-0560">Oxidoreductase</keyword>
<dbReference type="Gene3D" id="3.30.9.30">
    <property type="match status" value="1"/>
</dbReference>
<evidence type="ECO:0000313" key="5">
    <source>
        <dbReference type="Proteomes" id="UP001255416"/>
    </source>
</evidence>
<reference evidence="5" key="1">
    <citation type="submission" date="2023-05" db="EMBL/GenBank/DDBJ databases">
        <title>Sedimentitalea sp. nov. JM2-8.</title>
        <authorList>
            <person name="Huang J."/>
        </authorList>
    </citation>
    <scope>NUCLEOTIDE SEQUENCE [LARGE SCALE GENOMIC DNA]</scope>
    <source>
        <strain evidence="5">KHS03</strain>
    </source>
</reference>
<dbReference type="RefSeq" id="WP_316774535.1">
    <property type="nucleotide sequence ID" value="NZ_JASMWN010000003.1"/>
</dbReference>
<dbReference type="SUPFAM" id="SSF51905">
    <property type="entry name" value="FAD/NAD(P)-binding domain"/>
    <property type="match status" value="1"/>
</dbReference>
<gene>
    <name evidence="4" type="ORF">QO231_06730</name>
</gene>
<comment type="caution">
    <text evidence="4">The sequence shown here is derived from an EMBL/GenBank/DDBJ whole genome shotgun (WGS) entry which is preliminary data.</text>
</comment>
<accession>A0ABU3VBJ0</accession>
<organism evidence="4 5">
    <name type="scientific">Sedimentitalea todarodis</name>
    <dbReference type="NCBI Taxonomy" id="1631240"/>
    <lineage>
        <taxon>Bacteria</taxon>
        <taxon>Pseudomonadati</taxon>
        <taxon>Pseudomonadota</taxon>
        <taxon>Alphaproteobacteria</taxon>
        <taxon>Rhodobacterales</taxon>
        <taxon>Paracoccaceae</taxon>
        <taxon>Sedimentitalea</taxon>
    </lineage>
</organism>
<feature type="domain" description="FAD-binding" evidence="3">
    <location>
        <begin position="5"/>
        <end position="175"/>
    </location>
</feature>
<evidence type="ECO:0000256" key="1">
    <source>
        <dbReference type="ARBA" id="ARBA00023002"/>
    </source>
</evidence>
<evidence type="ECO:0000256" key="2">
    <source>
        <dbReference type="ARBA" id="ARBA00023033"/>
    </source>
</evidence>
<name>A0ABU3VBJ0_9RHOB</name>
<dbReference type="InterPro" id="IPR036188">
    <property type="entry name" value="FAD/NAD-bd_sf"/>
</dbReference>
<evidence type="ECO:0000259" key="3">
    <source>
        <dbReference type="Pfam" id="PF01494"/>
    </source>
</evidence>
<dbReference type="Proteomes" id="UP001255416">
    <property type="component" value="Unassembled WGS sequence"/>
</dbReference>
<keyword evidence="5" id="KW-1185">Reference proteome</keyword>
<dbReference type="InterPro" id="IPR050493">
    <property type="entry name" value="FAD-dep_Monooxygenase_BioMet"/>
</dbReference>
<dbReference type="SUPFAM" id="SSF54373">
    <property type="entry name" value="FAD-linked reductases, C-terminal domain"/>
    <property type="match status" value="1"/>
</dbReference>
<dbReference type="InterPro" id="IPR002938">
    <property type="entry name" value="FAD-bd"/>
</dbReference>
<feature type="domain" description="FAD-binding" evidence="3">
    <location>
        <begin position="296"/>
        <end position="349"/>
    </location>
</feature>
<dbReference type="PRINTS" id="PR00420">
    <property type="entry name" value="RNGMNOXGNASE"/>
</dbReference>
<dbReference type="EMBL" id="JASMWN010000003">
    <property type="protein sequence ID" value="MDU9003547.1"/>
    <property type="molecule type" value="Genomic_DNA"/>
</dbReference>
<dbReference type="Gene3D" id="3.50.50.60">
    <property type="entry name" value="FAD/NAD(P)-binding domain"/>
    <property type="match status" value="1"/>
</dbReference>